<name>A0ABX4CRZ7_9FLAO</name>
<sequence length="285" mass="33992">MLYIFDNNEFLVLGYETAVKGKIEIRENQLEFKNDHNNSEFLLYGRKSLNRQIILNENAFRYNLYFADHDNGKSDILLNEVQKEKYNYCSSYCYSFPLKRNTDKVLFKTDQEKNYLAYFKINEKYDEYLLKYLVADADIDFLEGIFKIQGGELFFNKNVIKKTLNLTKEIKYIIEKLNQVDLVFNQEKIFLDENFKVVMNKEIDLSQYSFNASKNEYIKRTSDKELNVLYQFTKIDSEVKPNVKYKISSIDFIDTVCLKTPKTILEENEDRKRKNKAIPVMEMVE</sequence>
<accession>A0ABX4CRZ7</accession>
<proteinExistence type="predicted"/>
<comment type="caution">
    <text evidence="1">The sequence shown here is derived from an EMBL/GenBank/DDBJ whole genome shotgun (WGS) entry which is preliminary data.</text>
</comment>
<evidence type="ECO:0008006" key="3">
    <source>
        <dbReference type="Google" id="ProtNLM"/>
    </source>
</evidence>
<keyword evidence="2" id="KW-1185">Reference proteome</keyword>
<evidence type="ECO:0000313" key="2">
    <source>
        <dbReference type="Proteomes" id="UP000198381"/>
    </source>
</evidence>
<organism evidence="1 2">
    <name type="scientific">Flavobacterium plurextorum</name>
    <dbReference type="NCBI Taxonomy" id="1114867"/>
    <lineage>
        <taxon>Bacteria</taxon>
        <taxon>Pseudomonadati</taxon>
        <taxon>Bacteroidota</taxon>
        <taxon>Flavobacteriia</taxon>
        <taxon>Flavobacteriales</taxon>
        <taxon>Flavobacteriaceae</taxon>
        <taxon>Flavobacterium</taxon>
    </lineage>
</organism>
<protein>
    <recommendedName>
        <fullName evidence="3">DUF4868 domain-containing protein</fullName>
    </recommendedName>
</protein>
<dbReference type="Proteomes" id="UP000198381">
    <property type="component" value="Unassembled WGS sequence"/>
</dbReference>
<evidence type="ECO:0000313" key="1">
    <source>
        <dbReference type="EMBL" id="OXB05373.1"/>
    </source>
</evidence>
<reference evidence="1 2" key="1">
    <citation type="submission" date="2016-11" db="EMBL/GenBank/DDBJ databases">
        <title>Whole genomes of Flavobacteriaceae.</title>
        <authorList>
            <person name="Stine C."/>
            <person name="Li C."/>
            <person name="Tadesse D."/>
        </authorList>
    </citation>
    <scope>NUCLEOTIDE SEQUENCE [LARGE SCALE GENOMIC DNA]</scope>
    <source>
        <strain evidence="1 2">CCUG 60112</strain>
    </source>
</reference>
<gene>
    <name evidence="1" type="ORF">B0A81_13980</name>
</gene>
<dbReference type="EMBL" id="MUHD01000027">
    <property type="protein sequence ID" value="OXB05373.1"/>
    <property type="molecule type" value="Genomic_DNA"/>
</dbReference>